<organism evidence="1 2">
    <name type="scientific">Caballeronia udeis</name>
    <dbReference type="NCBI Taxonomy" id="1232866"/>
    <lineage>
        <taxon>Bacteria</taxon>
        <taxon>Pseudomonadati</taxon>
        <taxon>Pseudomonadota</taxon>
        <taxon>Betaproteobacteria</taxon>
        <taxon>Burkholderiales</taxon>
        <taxon>Burkholderiaceae</taxon>
        <taxon>Caballeronia</taxon>
    </lineage>
</organism>
<dbReference type="Proteomes" id="UP000054683">
    <property type="component" value="Unassembled WGS sequence"/>
</dbReference>
<accession>A0A158GEU7</accession>
<dbReference type="AlphaFoldDB" id="A0A158GEU7"/>
<name>A0A158GEU7_9BURK</name>
<dbReference type="EMBL" id="FCOK02000013">
    <property type="protein sequence ID" value="SAL30149.1"/>
    <property type="molecule type" value="Genomic_DNA"/>
</dbReference>
<evidence type="ECO:0000313" key="2">
    <source>
        <dbReference type="Proteomes" id="UP000054683"/>
    </source>
</evidence>
<gene>
    <name evidence="1" type="ORF">AWB69_02447</name>
</gene>
<proteinExistence type="predicted"/>
<reference evidence="1 2" key="1">
    <citation type="submission" date="2016-01" db="EMBL/GenBank/DDBJ databases">
        <authorList>
            <person name="Oliw E.H."/>
        </authorList>
    </citation>
    <scope>NUCLEOTIDE SEQUENCE [LARGE SCALE GENOMIC DNA]</scope>
    <source>
        <strain evidence="1">LMG 27134</strain>
    </source>
</reference>
<protein>
    <submittedName>
        <fullName evidence="1">Uncharacterized protein</fullName>
    </submittedName>
</protein>
<sequence>MEFTGYWFPIVCPDWAHNVECFRATSPSARGEATLTGNAPDVDISEELNALTRSIFVAWAATYNAFESG</sequence>
<evidence type="ECO:0000313" key="1">
    <source>
        <dbReference type="EMBL" id="SAL30149.1"/>
    </source>
</evidence>